<protein>
    <recommendedName>
        <fullName evidence="3">Large polyvalent protein associated domain-containing protein</fullName>
    </recommendedName>
</protein>
<reference evidence="2" key="1">
    <citation type="submission" date="2017-08" db="EMBL/GenBank/DDBJ databases">
        <authorList>
            <person name="Varghese N."/>
            <person name="Submissions S."/>
        </authorList>
    </citation>
    <scope>NUCLEOTIDE SEQUENCE [LARGE SCALE GENOMIC DNA]</scope>
    <source>
        <strain evidence="2">JA234</strain>
    </source>
</reference>
<evidence type="ECO:0000313" key="2">
    <source>
        <dbReference type="Proteomes" id="UP000219467"/>
    </source>
</evidence>
<dbReference type="RefSeq" id="WP_176504449.1">
    <property type="nucleotide sequence ID" value="NZ_OAOQ01000001.1"/>
</dbReference>
<organism evidence="1 2">
    <name type="scientific">Cereibacter ovatus</name>
    <dbReference type="NCBI Taxonomy" id="439529"/>
    <lineage>
        <taxon>Bacteria</taxon>
        <taxon>Pseudomonadati</taxon>
        <taxon>Pseudomonadota</taxon>
        <taxon>Alphaproteobacteria</taxon>
        <taxon>Rhodobacterales</taxon>
        <taxon>Paracoccaceae</taxon>
        <taxon>Cereibacter</taxon>
    </lineage>
</organism>
<gene>
    <name evidence="1" type="ORF">SAMN05878503_1018</name>
</gene>
<keyword evidence="2" id="KW-1185">Reference proteome</keyword>
<proteinExistence type="predicted"/>
<accession>A0A285CK26</accession>
<dbReference type="AlphaFoldDB" id="A0A285CK26"/>
<dbReference type="NCBIfam" id="NF032893">
    <property type="entry name" value="tail-700"/>
    <property type="match status" value="1"/>
</dbReference>
<evidence type="ECO:0008006" key="3">
    <source>
        <dbReference type="Google" id="ProtNLM"/>
    </source>
</evidence>
<evidence type="ECO:0000313" key="1">
    <source>
        <dbReference type="EMBL" id="SNX67376.1"/>
    </source>
</evidence>
<sequence>MTFLAAYRLGRAEGLSHDAAIDKADRVTWDTHFNYEADARPRLLQQDWLRVALTFRNFQINMLYRLFRDTHQAMHGRTAEERREARIQLGGITMSMMFHVGITGTWGYALTVALLGMFAPGGGDEIEEELKEGIISIFGPQIGGALIKGVPGQVTGLDLTSRLGMAELWFRSPDRQMEGKDAYAYWVEQLIGPVPAIGANVFTGIGLAADGNLYRGVETAVPKSVRDLMKAYRYMAEGVTTRKGDPVLESVSPVQAFSQAMGFSPAQVAERYEINNRRMNAQKRIEDDRSEILNEITKAAREGRPPPPKVMRQVQEFNRAYPSFAITGETVRRSLRARIKATSDIKEGGGIRLNDKIEREIVAKFGATTLYQ</sequence>
<dbReference type="Proteomes" id="UP000219467">
    <property type="component" value="Unassembled WGS sequence"/>
</dbReference>
<dbReference type="EMBL" id="OAOQ01000001">
    <property type="protein sequence ID" value="SNX67376.1"/>
    <property type="molecule type" value="Genomic_DNA"/>
</dbReference>
<name>A0A285CK26_9RHOB</name>